<protein>
    <submittedName>
        <fullName evidence="3">Uncharacterized protein</fullName>
    </submittedName>
</protein>
<evidence type="ECO:0000256" key="1">
    <source>
        <dbReference type="SAM" id="MobiDB-lite"/>
    </source>
</evidence>
<comment type="caution">
    <text evidence="3">The sequence shown here is derived from an EMBL/GenBank/DDBJ whole genome shotgun (WGS) entry which is preliminary data.</text>
</comment>
<feature type="region of interest" description="Disordered" evidence="1">
    <location>
        <begin position="1"/>
        <end position="28"/>
    </location>
</feature>
<feature type="compositionally biased region" description="Polar residues" evidence="1">
    <location>
        <begin position="15"/>
        <end position="28"/>
    </location>
</feature>
<evidence type="ECO:0000256" key="2">
    <source>
        <dbReference type="SAM" id="Phobius"/>
    </source>
</evidence>
<keyword evidence="2" id="KW-0472">Membrane</keyword>
<evidence type="ECO:0000313" key="4">
    <source>
        <dbReference type="Proteomes" id="UP001634007"/>
    </source>
</evidence>
<sequence>MVANPAPDLQELSAMATNPNQSFAGRTGDTQVPDIELVVQRPKDMSNGYPNSSAPDSSLVAGDLHTPQQACNGLRFSGVFDFARAEKFLLFTLVVSAVSGAALLIYVALDHPSPVLIISASLFTAVVSVTLFFLIVGWTRDNGKMVRIGEILAYLEFYLMMVLFVLAMRCIGDR</sequence>
<dbReference type="Proteomes" id="UP001634007">
    <property type="component" value="Unassembled WGS sequence"/>
</dbReference>
<feature type="transmembrane region" description="Helical" evidence="2">
    <location>
        <begin position="88"/>
        <end position="109"/>
    </location>
</feature>
<reference evidence="3 4" key="1">
    <citation type="submission" date="2024-11" db="EMBL/GenBank/DDBJ databases">
        <title>Chromosome-level genome assembly of Eucalyptus globulus Labill. provides insights into its genome evolution.</title>
        <authorList>
            <person name="Li X."/>
        </authorList>
    </citation>
    <scope>NUCLEOTIDE SEQUENCE [LARGE SCALE GENOMIC DNA]</scope>
    <source>
        <strain evidence="3">CL2024</strain>
        <tissue evidence="3">Fresh tender leaves</tissue>
    </source>
</reference>
<gene>
    <name evidence="3" type="ORF">ACJRO7_000176</name>
</gene>
<name>A0ABD3LMP7_EUCGL</name>
<organism evidence="3 4">
    <name type="scientific">Eucalyptus globulus</name>
    <name type="common">Tasmanian blue gum</name>
    <dbReference type="NCBI Taxonomy" id="34317"/>
    <lineage>
        <taxon>Eukaryota</taxon>
        <taxon>Viridiplantae</taxon>
        <taxon>Streptophyta</taxon>
        <taxon>Embryophyta</taxon>
        <taxon>Tracheophyta</taxon>
        <taxon>Spermatophyta</taxon>
        <taxon>Magnoliopsida</taxon>
        <taxon>eudicotyledons</taxon>
        <taxon>Gunneridae</taxon>
        <taxon>Pentapetalae</taxon>
        <taxon>rosids</taxon>
        <taxon>malvids</taxon>
        <taxon>Myrtales</taxon>
        <taxon>Myrtaceae</taxon>
        <taxon>Myrtoideae</taxon>
        <taxon>Eucalypteae</taxon>
        <taxon>Eucalyptus</taxon>
    </lineage>
</organism>
<dbReference type="AlphaFoldDB" id="A0ABD3LMP7"/>
<keyword evidence="2" id="KW-0812">Transmembrane</keyword>
<accession>A0ABD3LMP7</accession>
<proteinExistence type="predicted"/>
<keyword evidence="2" id="KW-1133">Transmembrane helix</keyword>
<dbReference type="EMBL" id="JBJKBG010000001">
    <property type="protein sequence ID" value="KAL3752728.1"/>
    <property type="molecule type" value="Genomic_DNA"/>
</dbReference>
<feature type="transmembrane region" description="Helical" evidence="2">
    <location>
        <begin position="115"/>
        <end position="139"/>
    </location>
</feature>
<evidence type="ECO:0000313" key="3">
    <source>
        <dbReference type="EMBL" id="KAL3752728.1"/>
    </source>
</evidence>
<keyword evidence="4" id="KW-1185">Reference proteome</keyword>
<feature type="transmembrane region" description="Helical" evidence="2">
    <location>
        <begin position="151"/>
        <end position="168"/>
    </location>
</feature>